<evidence type="ECO:0000313" key="3">
    <source>
        <dbReference type="EMBL" id="MCM8748817.1"/>
    </source>
</evidence>
<feature type="transmembrane region" description="Helical" evidence="1">
    <location>
        <begin position="259"/>
        <end position="282"/>
    </location>
</feature>
<feature type="domain" description="Protein-glutamine gamma-glutamyltransferase-like C-terminal" evidence="2">
    <location>
        <begin position="402"/>
        <end position="469"/>
    </location>
</feature>
<comment type="caution">
    <text evidence="3">The sequence shown here is derived from an EMBL/GenBank/DDBJ whole genome shotgun (WGS) entry which is preliminary data.</text>
</comment>
<dbReference type="AlphaFoldDB" id="A0AA42B9T5"/>
<accession>A0AA42B9T5</accession>
<name>A0AA42B9T5_9BACT</name>
<dbReference type="EMBL" id="JAMSLR010000003">
    <property type="protein sequence ID" value="MCM8748817.1"/>
    <property type="molecule type" value="Genomic_DNA"/>
</dbReference>
<feature type="transmembrane region" description="Helical" evidence="1">
    <location>
        <begin position="146"/>
        <end position="163"/>
    </location>
</feature>
<feature type="transmembrane region" description="Helical" evidence="1">
    <location>
        <begin position="175"/>
        <end position="195"/>
    </location>
</feature>
<keyword evidence="1" id="KW-0812">Transmembrane</keyword>
<keyword evidence="1" id="KW-1133">Transmembrane helix</keyword>
<dbReference type="Proteomes" id="UP001165306">
    <property type="component" value="Unassembled WGS sequence"/>
</dbReference>
<dbReference type="InterPro" id="IPR025403">
    <property type="entry name" value="TgpA-like_C"/>
</dbReference>
<feature type="transmembrane region" description="Helical" evidence="1">
    <location>
        <begin position="215"/>
        <end position="238"/>
    </location>
</feature>
<feature type="transmembrane region" description="Helical" evidence="1">
    <location>
        <begin position="47"/>
        <end position="66"/>
    </location>
</feature>
<evidence type="ECO:0000259" key="2">
    <source>
        <dbReference type="Pfam" id="PF13559"/>
    </source>
</evidence>
<proteinExistence type="predicted"/>
<organism evidence="3 4">
    <name type="scientific">Thermalbibacter longus</name>
    <dbReference type="NCBI Taxonomy" id="2951981"/>
    <lineage>
        <taxon>Bacteria</taxon>
        <taxon>Pseudomonadati</taxon>
        <taxon>Thermomicrobiota</taxon>
        <taxon>Thermomicrobia</taxon>
        <taxon>Thermomicrobiales</taxon>
        <taxon>Thermomicrobiaceae</taxon>
        <taxon>Thermalbibacter</taxon>
    </lineage>
</organism>
<keyword evidence="1" id="KW-0472">Membrane</keyword>
<evidence type="ECO:0000256" key="1">
    <source>
        <dbReference type="SAM" id="Phobius"/>
    </source>
</evidence>
<sequence length="483" mass="52372">MVRWRGIPLEPLISVLVAVAEAAAIAPWLWIAAAFTGHAEARVPSPVVLALVGLLAFWSTRAFLSAGWDLGAARALSALVWLSAMLVWFAARTDTWLRAPLVMVDRLLTLDGATVALFALGLVAWWRGLALGADPRPFTPDFIRFSFVRDLGLIGGASLVTWLSPAMGSVAGATLAWAVPLLLVTRLLCAAAVLAQEVQAAASPQANRGRLGSGWLGAALALALGILVLATVLSAFAGPHAWRWLATPLRLALEGLGTALFWVLAAVAYVFFLVLTPVAWLVGRARGEEQPQPISPPALPQFPEVAERARLAIPQPLLVLVEVALGIAIAAALLWLVLRALRRYRLREPQRALEEVHESTWSGQLMLQQLSDALHRWRPRRGRARRLDAAQLGRPPRSVREAYRYALALLAMRGLPRRADETPLEYLPRVVETWPAVTEPLADLTGRYLAARYGELASADDVLAAQTDWAEMRDALAADSSRG</sequence>
<feature type="transmembrane region" description="Helical" evidence="1">
    <location>
        <begin position="103"/>
        <end position="126"/>
    </location>
</feature>
<dbReference type="Pfam" id="PF13559">
    <property type="entry name" value="DUF4129"/>
    <property type="match status" value="1"/>
</dbReference>
<keyword evidence="4" id="KW-1185">Reference proteome</keyword>
<protein>
    <submittedName>
        <fullName evidence="3">DUF4129 domain-containing protein</fullName>
    </submittedName>
</protein>
<reference evidence="3" key="1">
    <citation type="submission" date="2022-06" db="EMBL/GenBank/DDBJ databases">
        <title>CFH 74404 Thermomicrobiaceae sp.</title>
        <authorList>
            <person name="Ming H."/>
            <person name="Li W.-J."/>
            <person name="Zhao Z."/>
        </authorList>
    </citation>
    <scope>NUCLEOTIDE SEQUENCE</scope>
    <source>
        <strain evidence="3">CFH 74404</strain>
    </source>
</reference>
<gene>
    <name evidence="3" type="ORF">NET02_06630</name>
</gene>
<dbReference type="RefSeq" id="WP_284056597.1">
    <property type="nucleotide sequence ID" value="NZ_JAMSLR010000003.1"/>
</dbReference>
<evidence type="ECO:0000313" key="4">
    <source>
        <dbReference type="Proteomes" id="UP001165306"/>
    </source>
</evidence>
<feature type="transmembrane region" description="Helical" evidence="1">
    <location>
        <begin position="12"/>
        <end position="35"/>
    </location>
</feature>
<feature type="transmembrane region" description="Helical" evidence="1">
    <location>
        <begin position="72"/>
        <end position="91"/>
    </location>
</feature>
<feature type="transmembrane region" description="Helical" evidence="1">
    <location>
        <begin position="317"/>
        <end position="338"/>
    </location>
</feature>